<name>A0ABU2ZLS5_9ALTE</name>
<organism evidence="5 6">
    <name type="scientific">Glaciecola petra</name>
    <dbReference type="NCBI Taxonomy" id="3075602"/>
    <lineage>
        <taxon>Bacteria</taxon>
        <taxon>Pseudomonadati</taxon>
        <taxon>Pseudomonadota</taxon>
        <taxon>Gammaproteobacteria</taxon>
        <taxon>Alteromonadales</taxon>
        <taxon>Alteromonadaceae</taxon>
        <taxon>Glaciecola</taxon>
    </lineage>
</organism>
<keyword evidence="6" id="KW-1185">Reference proteome</keyword>
<proteinExistence type="predicted"/>
<reference evidence="5 6" key="1">
    <citation type="submission" date="2023-09" db="EMBL/GenBank/DDBJ databases">
        <authorList>
            <person name="Rey-Velasco X."/>
        </authorList>
    </citation>
    <scope>NUCLEOTIDE SEQUENCE [LARGE SCALE GENOMIC DNA]</scope>
    <source>
        <strain evidence="5 6">P117</strain>
    </source>
</reference>
<dbReference type="NCBIfam" id="TIGR00254">
    <property type="entry name" value="GGDEF"/>
    <property type="match status" value="1"/>
</dbReference>
<dbReference type="Pfam" id="PF00990">
    <property type="entry name" value="GGDEF"/>
    <property type="match status" value="1"/>
</dbReference>
<evidence type="ECO:0000256" key="2">
    <source>
        <dbReference type="ARBA" id="ARBA00034247"/>
    </source>
</evidence>
<feature type="transmembrane region" description="Helical" evidence="3">
    <location>
        <begin position="101"/>
        <end position="121"/>
    </location>
</feature>
<evidence type="ECO:0000256" key="1">
    <source>
        <dbReference type="ARBA" id="ARBA00012528"/>
    </source>
</evidence>
<dbReference type="InterPro" id="IPR000160">
    <property type="entry name" value="GGDEF_dom"/>
</dbReference>
<protein>
    <recommendedName>
        <fullName evidence="1">diguanylate cyclase</fullName>
        <ecNumber evidence="1">2.7.7.65</ecNumber>
    </recommendedName>
</protein>
<gene>
    <name evidence="5" type="ORF">RM552_01820</name>
</gene>
<keyword evidence="3" id="KW-1133">Transmembrane helix</keyword>
<sequence length="331" mass="36790">MISFLKNTASSLGKANFLTRTAFGISSVACLIMVPFGVNNFIQDRYAGGVTALLVAGLFALNVLLTYRGKYSLHLNLFGIAPALALASVTAIVSLKEIGSFWSYLCVFGIYYILPFAYAKWTNLVFSLAVLSAALIYLPQDLALRFCIVLMGINIFIFISMREITKTQVELVKQANTDVLTGLLNRSKLDEHLNRAILDFKQNKTPSAICLIDIDHFKTINDTYGHDTGDKVLKNLATELQNMISDNDYLFRIGGEEFLLLLTDTKAKDAWKVADAIRAIVSELPLLKEQEVTMSIGVAAVKAEYDWKLWMKSSDAKLYDAKRNGRNQVVS</sequence>
<comment type="caution">
    <text evidence="5">The sequence shown here is derived from an EMBL/GenBank/DDBJ whole genome shotgun (WGS) entry which is preliminary data.</text>
</comment>
<dbReference type="EMBL" id="JAVRHX010000001">
    <property type="protein sequence ID" value="MDT0593579.1"/>
    <property type="molecule type" value="Genomic_DNA"/>
</dbReference>
<dbReference type="Proteomes" id="UP001253545">
    <property type="component" value="Unassembled WGS sequence"/>
</dbReference>
<evidence type="ECO:0000256" key="3">
    <source>
        <dbReference type="SAM" id="Phobius"/>
    </source>
</evidence>
<feature type="transmembrane region" description="Helical" evidence="3">
    <location>
        <begin position="21"/>
        <end position="40"/>
    </location>
</feature>
<dbReference type="Gene3D" id="3.30.70.270">
    <property type="match status" value="1"/>
</dbReference>
<dbReference type="PANTHER" id="PTHR45138">
    <property type="entry name" value="REGULATORY COMPONENTS OF SENSORY TRANSDUCTION SYSTEM"/>
    <property type="match status" value="1"/>
</dbReference>
<feature type="transmembrane region" description="Helical" evidence="3">
    <location>
        <begin position="142"/>
        <end position="161"/>
    </location>
</feature>
<evidence type="ECO:0000313" key="6">
    <source>
        <dbReference type="Proteomes" id="UP001253545"/>
    </source>
</evidence>
<dbReference type="InterPro" id="IPR043128">
    <property type="entry name" value="Rev_trsase/Diguanyl_cyclase"/>
</dbReference>
<dbReference type="InterPro" id="IPR050469">
    <property type="entry name" value="Diguanylate_Cyclase"/>
</dbReference>
<dbReference type="PROSITE" id="PS50887">
    <property type="entry name" value="GGDEF"/>
    <property type="match status" value="1"/>
</dbReference>
<evidence type="ECO:0000259" key="4">
    <source>
        <dbReference type="PROSITE" id="PS50887"/>
    </source>
</evidence>
<dbReference type="SMART" id="SM00267">
    <property type="entry name" value="GGDEF"/>
    <property type="match status" value="1"/>
</dbReference>
<feature type="transmembrane region" description="Helical" evidence="3">
    <location>
        <begin position="77"/>
        <end position="95"/>
    </location>
</feature>
<keyword evidence="3" id="KW-0472">Membrane</keyword>
<accession>A0ABU2ZLS5</accession>
<feature type="domain" description="GGDEF" evidence="4">
    <location>
        <begin position="205"/>
        <end position="331"/>
    </location>
</feature>
<dbReference type="RefSeq" id="WP_311367087.1">
    <property type="nucleotide sequence ID" value="NZ_JAVRHX010000001.1"/>
</dbReference>
<keyword evidence="5" id="KW-0808">Transferase</keyword>
<dbReference type="GO" id="GO:0052621">
    <property type="term" value="F:diguanylate cyclase activity"/>
    <property type="evidence" value="ECO:0007669"/>
    <property type="project" value="UniProtKB-EC"/>
</dbReference>
<dbReference type="CDD" id="cd01949">
    <property type="entry name" value="GGDEF"/>
    <property type="match status" value="1"/>
</dbReference>
<dbReference type="EC" id="2.7.7.65" evidence="1"/>
<dbReference type="SUPFAM" id="SSF55073">
    <property type="entry name" value="Nucleotide cyclase"/>
    <property type="match status" value="1"/>
</dbReference>
<keyword evidence="5" id="KW-0548">Nucleotidyltransferase</keyword>
<keyword evidence="3" id="KW-0812">Transmembrane</keyword>
<feature type="transmembrane region" description="Helical" evidence="3">
    <location>
        <begin position="46"/>
        <end position="65"/>
    </location>
</feature>
<comment type="catalytic activity">
    <reaction evidence="2">
        <text>2 GTP = 3',3'-c-di-GMP + 2 diphosphate</text>
        <dbReference type="Rhea" id="RHEA:24898"/>
        <dbReference type="ChEBI" id="CHEBI:33019"/>
        <dbReference type="ChEBI" id="CHEBI:37565"/>
        <dbReference type="ChEBI" id="CHEBI:58805"/>
        <dbReference type="EC" id="2.7.7.65"/>
    </reaction>
</comment>
<evidence type="ECO:0000313" key="5">
    <source>
        <dbReference type="EMBL" id="MDT0593579.1"/>
    </source>
</evidence>
<dbReference type="InterPro" id="IPR029787">
    <property type="entry name" value="Nucleotide_cyclase"/>
</dbReference>
<dbReference type="PANTHER" id="PTHR45138:SF9">
    <property type="entry name" value="DIGUANYLATE CYCLASE DGCM-RELATED"/>
    <property type="match status" value="1"/>
</dbReference>